<comment type="caution">
    <text evidence="3">The sequence shown here is derived from an EMBL/GenBank/DDBJ whole genome shotgun (WGS) entry which is preliminary data.</text>
</comment>
<dbReference type="EMBL" id="LNYV01000034">
    <property type="protein sequence ID" value="KTD56109.1"/>
    <property type="molecule type" value="Genomic_DNA"/>
</dbReference>
<keyword evidence="2" id="KW-1133">Transmembrane helix</keyword>
<organism evidence="3 4">
    <name type="scientific">Legionella sainthelensi</name>
    <dbReference type="NCBI Taxonomy" id="28087"/>
    <lineage>
        <taxon>Bacteria</taxon>
        <taxon>Pseudomonadati</taxon>
        <taxon>Pseudomonadota</taxon>
        <taxon>Gammaproteobacteria</taxon>
        <taxon>Legionellales</taxon>
        <taxon>Legionellaceae</taxon>
        <taxon>Legionella</taxon>
    </lineage>
</organism>
<feature type="transmembrane region" description="Helical" evidence="2">
    <location>
        <begin position="223"/>
        <end position="240"/>
    </location>
</feature>
<evidence type="ECO:0000256" key="2">
    <source>
        <dbReference type="SAM" id="Phobius"/>
    </source>
</evidence>
<dbReference type="eggNOG" id="ENOG5030T39">
    <property type="taxonomic scope" value="Bacteria"/>
</dbReference>
<feature type="transmembrane region" description="Helical" evidence="2">
    <location>
        <begin position="246"/>
        <end position="267"/>
    </location>
</feature>
<protein>
    <submittedName>
        <fullName evidence="3">Uncharacterized protein</fullName>
    </submittedName>
</protein>
<keyword evidence="1" id="KW-0175">Coiled coil</keyword>
<proteinExistence type="predicted"/>
<sequence>MHEKLNRNEYNAIAKEVALQLHTLFPQVKYQVIHSVFGPEILAQPLRISTLKTKVEFKEIEKKSLAQLREKIKQEKDKTIREQKLQQLESIILFGQLLFSQSACLYFFRECKSASINPKTTKILMDINTLIEEEGLTVESSRFEVLSRRKKFDELFSEIHQRIKMVINTTPNKQVDIYRLQENLAKTKIFYYQINDLNFKYAQKPSRSFSTLVNTLQNCGSKVAVTATVIAIGAAALSFITPLAPIMTPIALAASYVSLAIGAPLALKNVGTILYNLFRFGAAPSTGELIGVAFIATNLLTTGLGTLANQLVTLGVTGKWAIKTVSCLKEIDNLTKASLGIVGQIGQSKQNVEIEQVNEHRLLLN</sequence>
<accession>A0A0W0YGM2</accession>
<dbReference type="PATRIC" id="fig|28087.4.peg.2411"/>
<name>A0A0W0YGM2_9GAMM</name>
<dbReference type="AlphaFoldDB" id="A0A0W0YGM2"/>
<dbReference type="Proteomes" id="UP000054621">
    <property type="component" value="Unassembled WGS sequence"/>
</dbReference>
<gene>
    <name evidence="3" type="ORF">Lsai_2239</name>
</gene>
<evidence type="ECO:0000256" key="1">
    <source>
        <dbReference type="SAM" id="Coils"/>
    </source>
</evidence>
<keyword evidence="2" id="KW-0812">Transmembrane</keyword>
<reference evidence="3 4" key="1">
    <citation type="submission" date="2015-11" db="EMBL/GenBank/DDBJ databases">
        <title>Genomic analysis of 38 Legionella species identifies large and diverse effector repertoires.</title>
        <authorList>
            <person name="Burstein D."/>
            <person name="Amaro F."/>
            <person name="Zusman T."/>
            <person name="Lifshitz Z."/>
            <person name="Cohen O."/>
            <person name="Gilbert J.A."/>
            <person name="Pupko T."/>
            <person name="Shuman H.A."/>
            <person name="Segal G."/>
        </authorList>
    </citation>
    <scope>NUCLEOTIDE SEQUENCE [LARGE SCALE GENOMIC DNA]</scope>
    <source>
        <strain evidence="3 4">Mt.St.Helens-4</strain>
    </source>
</reference>
<evidence type="ECO:0000313" key="4">
    <source>
        <dbReference type="Proteomes" id="UP000054621"/>
    </source>
</evidence>
<evidence type="ECO:0000313" key="3">
    <source>
        <dbReference type="EMBL" id="KTD56109.1"/>
    </source>
</evidence>
<dbReference type="STRING" id="28087.Lsai_2239"/>
<feature type="coiled-coil region" evidence="1">
    <location>
        <begin position="55"/>
        <end position="85"/>
    </location>
</feature>
<dbReference type="OrthoDB" id="5633853at2"/>
<keyword evidence="2" id="KW-0472">Membrane</keyword>